<evidence type="ECO:0000313" key="3">
    <source>
        <dbReference type="Proteomes" id="UP000275368"/>
    </source>
</evidence>
<dbReference type="KEGG" id="pbk:Back11_17570"/>
<feature type="transmembrane region" description="Helical" evidence="1">
    <location>
        <begin position="12"/>
        <end position="33"/>
    </location>
</feature>
<keyword evidence="1" id="KW-0812">Transmembrane</keyword>
<evidence type="ECO:0000256" key="1">
    <source>
        <dbReference type="SAM" id="Phobius"/>
    </source>
</evidence>
<name>A0A3G9IQ66_9BACL</name>
<sequence>MGWMIGIGDKLILLAGYMQLGVVIGSFAVPFLLNWRSELAAIRKLTRQVFWTYAAYVLGTNLFFAILSISLTSSLTDGSELATAMCSFIALYWAARLGIQFFYFDKKGLPSGGIYQIGEWLLVVCFLFFTIVYSGAAYVNGWGMHG</sequence>
<dbReference type="Proteomes" id="UP000275368">
    <property type="component" value="Chromosome"/>
</dbReference>
<proteinExistence type="predicted"/>
<gene>
    <name evidence="2" type="ORF">Back11_17570</name>
</gene>
<dbReference type="AlphaFoldDB" id="A0A3G9IQ66"/>
<accession>A0A3G9IQ66</accession>
<keyword evidence="1" id="KW-0472">Membrane</keyword>
<keyword evidence="3" id="KW-1185">Reference proteome</keyword>
<keyword evidence="1" id="KW-1133">Transmembrane helix</keyword>
<protein>
    <submittedName>
        <fullName evidence="2">Uncharacterized protein</fullName>
    </submittedName>
</protein>
<dbReference type="EMBL" id="AP019308">
    <property type="protein sequence ID" value="BBH20412.1"/>
    <property type="molecule type" value="Genomic_DNA"/>
</dbReference>
<feature type="transmembrane region" description="Helical" evidence="1">
    <location>
        <begin position="81"/>
        <end position="99"/>
    </location>
</feature>
<feature type="transmembrane region" description="Helical" evidence="1">
    <location>
        <begin position="53"/>
        <end position="75"/>
    </location>
</feature>
<evidence type="ECO:0000313" key="2">
    <source>
        <dbReference type="EMBL" id="BBH20412.1"/>
    </source>
</evidence>
<feature type="transmembrane region" description="Helical" evidence="1">
    <location>
        <begin position="120"/>
        <end position="139"/>
    </location>
</feature>
<organism evidence="2 3">
    <name type="scientific">Paenibacillus baekrokdamisoli</name>
    <dbReference type="NCBI Taxonomy" id="1712516"/>
    <lineage>
        <taxon>Bacteria</taxon>
        <taxon>Bacillati</taxon>
        <taxon>Bacillota</taxon>
        <taxon>Bacilli</taxon>
        <taxon>Bacillales</taxon>
        <taxon>Paenibacillaceae</taxon>
        <taxon>Paenibacillus</taxon>
    </lineage>
</organism>
<reference evidence="2 3" key="1">
    <citation type="submission" date="2018-11" db="EMBL/GenBank/DDBJ databases">
        <title>Complete genome sequence of Paenibacillus baekrokdamisoli strain KCTC 33723.</title>
        <authorList>
            <person name="Kang S.W."/>
            <person name="Lee K.C."/>
            <person name="Kim K.K."/>
            <person name="Kim J.S."/>
            <person name="Kim D.S."/>
            <person name="Ko S.H."/>
            <person name="Yang S.H."/>
            <person name="Lee J.S."/>
        </authorList>
    </citation>
    <scope>NUCLEOTIDE SEQUENCE [LARGE SCALE GENOMIC DNA]</scope>
    <source>
        <strain evidence="2 3">KCTC 33723</strain>
    </source>
</reference>